<dbReference type="AlphaFoldDB" id="A0A2T4U1V2"/>
<organism evidence="3 4">
    <name type="scientific">Alkalicoccus saliphilus</name>
    <dbReference type="NCBI Taxonomy" id="200989"/>
    <lineage>
        <taxon>Bacteria</taxon>
        <taxon>Bacillati</taxon>
        <taxon>Bacillota</taxon>
        <taxon>Bacilli</taxon>
        <taxon>Bacillales</taxon>
        <taxon>Bacillaceae</taxon>
        <taxon>Alkalicoccus</taxon>
    </lineage>
</organism>
<evidence type="ECO:0000256" key="1">
    <source>
        <dbReference type="ARBA" id="ARBA00007789"/>
    </source>
</evidence>
<protein>
    <submittedName>
        <fullName evidence="3">LLM class flavin-dependent oxidoreductase</fullName>
    </submittedName>
</protein>
<dbReference type="FunFam" id="3.20.20.30:FF:000002">
    <property type="entry name" value="LLM class flavin-dependent oxidoreductase"/>
    <property type="match status" value="1"/>
</dbReference>
<dbReference type="RefSeq" id="WP_107586406.1">
    <property type="nucleotide sequence ID" value="NZ_PZJJ01000060.1"/>
</dbReference>
<dbReference type="InterPro" id="IPR036661">
    <property type="entry name" value="Luciferase-like_sf"/>
</dbReference>
<dbReference type="NCBIfam" id="TIGR03558">
    <property type="entry name" value="oxido_grp_1"/>
    <property type="match status" value="1"/>
</dbReference>
<evidence type="ECO:0000313" key="3">
    <source>
        <dbReference type="EMBL" id="PTL37345.1"/>
    </source>
</evidence>
<dbReference type="GO" id="GO:0016705">
    <property type="term" value="F:oxidoreductase activity, acting on paired donors, with incorporation or reduction of molecular oxygen"/>
    <property type="evidence" value="ECO:0007669"/>
    <property type="project" value="InterPro"/>
</dbReference>
<dbReference type="Pfam" id="PF00296">
    <property type="entry name" value="Bac_luciferase"/>
    <property type="match status" value="1"/>
</dbReference>
<feature type="domain" description="Luciferase-like" evidence="2">
    <location>
        <begin position="1"/>
        <end position="296"/>
    </location>
</feature>
<evidence type="ECO:0000313" key="4">
    <source>
        <dbReference type="Proteomes" id="UP000240509"/>
    </source>
</evidence>
<dbReference type="PANTHER" id="PTHR30137:SF19">
    <property type="entry name" value="LUCIFERASE-LIKE MONOOXYGENASE"/>
    <property type="match status" value="1"/>
</dbReference>
<dbReference type="InterPro" id="IPR050766">
    <property type="entry name" value="Bact_Lucif_Oxidored"/>
</dbReference>
<evidence type="ECO:0000259" key="2">
    <source>
        <dbReference type="Pfam" id="PF00296"/>
    </source>
</evidence>
<accession>A0A2T4U1V2</accession>
<keyword evidence="4" id="KW-1185">Reference proteome</keyword>
<comment type="caution">
    <text evidence="3">The sequence shown here is derived from an EMBL/GenBank/DDBJ whole genome shotgun (WGS) entry which is preliminary data.</text>
</comment>
<dbReference type="GO" id="GO:0005829">
    <property type="term" value="C:cytosol"/>
    <property type="evidence" value="ECO:0007669"/>
    <property type="project" value="TreeGrafter"/>
</dbReference>
<dbReference type="InterPro" id="IPR011251">
    <property type="entry name" value="Luciferase-like_dom"/>
</dbReference>
<dbReference type="Gene3D" id="3.20.20.30">
    <property type="entry name" value="Luciferase-like domain"/>
    <property type="match status" value="1"/>
</dbReference>
<dbReference type="SUPFAM" id="SSF51679">
    <property type="entry name" value="Bacterial luciferase-like"/>
    <property type="match status" value="1"/>
</dbReference>
<dbReference type="PANTHER" id="PTHR30137">
    <property type="entry name" value="LUCIFERASE-LIKE MONOOXYGENASE"/>
    <property type="match status" value="1"/>
</dbReference>
<sequence length="328" mass="37189">MKIGILDQVPLHQGHTAAETIDHTIELARSAEKWGYRRYWFAEHHSSNGLLSAAPELWMARIGAVTKKIRIGAGGILLPQYSPLKVAELFSTLESFYPGRIDLGVGRSPGGSERAREALTDGLEKNFDAFPRQLDDLHGFLRDSLPRNHPYRIIKTTPRKAEAPPEWLLGLNAESGQLAGSRGMGLVFGHFINPDHHQETMEAYRKACREHHVKPRVIVCVFAVCAETRKEAEKLALTQDRWLAGIKKGDTMIPSREMVEKKTFTHQEKEEMHHERRRAVVGTPEDVRGQLKKLQEKYKNDEFLLITNIHGFQARRRSFELIAHAVSG</sequence>
<name>A0A2T4U1V2_9BACI</name>
<dbReference type="OrthoDB" id="9780518at2"/>
<dbReference type="InterPro" id="IPR019949">
    <property type="entry name" value="CmoO-like"/>
</dbReference>
<comment type="similarity">
    <text evidence="1">To bacterial alkanal monooxygenase alpha and beta chains.</text>
</comment>
<dbReference type="Proteomes" id="UP000240509">
    <property type="component" value="Unassembled WGS sequence"/>
</dbReference>
<proteinExistence type="predicted"/>
<reference evidence="3 4" key="1">
    <citation type="submission" date="2018-03" db="EMBL/GenBank/DDBJ databases">
        <title>Alkalicoccus saliphilus sp. nov., isolated from a mineral pool.</title>
        <authorList>
            <person name="Zhao B."/>
        </authorList>
    </citation>
    <scope>NUCLEOTIDE SEQUENCE [LARGE SCALE GENOMIC DNA]</scope>
    <source>
        <strain evidence="3 4">6AG</strain>
    </source>
</reference>
<gene>
    <name evidence="3" type="ORF">C6Y45_16935</name>
</gene>
<dbReference type="EMBL" id="PZJJ01000060">
    <property type="protein sequence ID" value="PTL37345.1"/>
    <property type="molecule type" value="Genomic_DNA"/>
</dbReference>